<dbReference type="InterPro" id="IPR046807">
    <property type="entry name" value="Tra1_central"/>
</dbReference>
<keyword evidence="3" id="KW-1185">Reference proteome</keyword>
<feature type="non-terminal residue" evidence="2">
    <location>
        <position position="867"/>
    </location>
</feature>
<sequence length="867" mass="95510">MDLFERTHAGQNLSRILPVLEQLLLVDLPNPIQANGARASPGPAQRLRLLLYDLITRIPHTEAYGDLSERMTKLLIQCLRKEEEDTALVLLRCIIDLHRSYRPLLEGTVGEFLDFIKDLYRGVAGAITEACDRARAMDQAAPAAHTPGSTPAIPATAPASLNVSTPGPFSPVADIPTGGSIGPAPSPSASSGISSSSPTVSPVPATRSFRVLMECPIIVVMLFQSHPSLATKQIGEFVPLILQLLTAPFPHPLSLYEPNGPMPSSLPPLASLIDSGKAGETDTTEPSSGVNLVSLGPRTRGVFRDIVTAQVKTMSFLAYTLRNFSDLTATHQHSIPGWVVLLLRRVPPEASSTRKELLVAARHILSTEYRMLFTRQIDALLHDRVLLGCGYTSHENLRPLAYSMLADLVHHVRQHLTPQQLSRSVHLFTCNMHDETLPHSIQTMCCKLLLNIIDSLPNLSDRVLGNLMMTILIAFRDKLRMLSRSRNRVVMDDADGKGLGQQGKEEEGTPSIAITTGQVTPHTVREARFLFRNLLGGIKTILHTLRHLPAMAGSRGREGKWRTQEDSDILKGIFVDGLSCFYYYYHPRFSMSATSPATPDLAGSDAEGMAAPGPHPAHTSFPGRSPFASILLRYLLVRLGRLGRPGVEGRRLLALWNLIFSSYKVYPEANEALLLPHVGSLIVRCMRLGGGEGDWEEGIRYYLLLKSLFRTIGSGRYEALYHEVAPLMHFMLEGFNDLLLQKRERTRREVYVELCLTVPVRLNGLLPFIQYLIRPLTLALGSTRNPELSGQGLRTLELCIDHLTPVFLEPILAPVAPKLMRALWHHLRPLGIPGSKGETGSGLEGHALSAQRILGKLGGRNRSILYE</sequence>
<dbReference type="OrthoDB" id="5570127at2759"/>
<dbReference type="GO" id="GO:0000124">
    <property type="term" value="C:SAGA complex"/>
    <property type="evidence" value="ECO:0007669"/>
    <property type="project" value="TreeGrafter"/>
</dbReference>
<dbReference type="AlphaFoldDB" id="A0A4V1IYJ9"/>
<dbReference type="PANTHER" id="PTHR11139">
    <property type="entry name" value="ATAXIA TELANGIECTASIA MUTATED ATM -RELATED"/>
    <property type="match status" value="1"/>
</dbReference>
<proteinExistence type="predicted"/>
<dbReference type="Pfam" id="PF20175">
    <property type="entry name" value="Tra1_central"/>
    <property type="match status" value="2"/>
</dbReference>
<accession>A0A4V1IYJ9</accession>
<feature type="compositionally biased region" description="Low complexity" evidence="1">
    <location>
        <begin position="187"/>
        <end position="200"/>
    </location>
</feature>
<gene>
    <name evidence="2" type="ORF">BJ684DRAFT_7988</name>
</gene>
<dbReference type="GO" id="GO:0035267">
    <property type="term" value="C:NuA4 histone acetyltransferase complex"/>
    <property type="evidence" value="ECO:0007669"/>
    <property type="project" value="TreeGrafter"/>
</dbReference>
<name>A0A4V1IYJ9_9FUNG</name>
<dbReference type="PANTHER" id="PTHR11139:SF1">
    <property type="entry name" value="TRANSFORMATION_TRANSCRIPTION DOMAIN-ASSOCIATED PROTEIN"/>
    <property type="match status" value="1"/>
</dbReference>
<evidence type="ECO:0000313" key="3">
    <source>
        <dbReference type="Proteomes" id="UP000267251"/>
    </source>
</evidence>
<dbReference type="SUPFAM" id="SSF48371">
    <property type="entry name" value="ARM repeat"/>
    <property type="match status" value="1"/>
</dbReference>
<dbReference type="Proteomes" id="UP000267251">
    <property type="component" value="Unassembled WGS sequence"/>
</dbReference>
<dbReference type="GO" id="GO:0005634">
    <property type="term" value="C:nucleus"/>
    <property type="evidence" value="ECO:0007669"/>
    <property type="project" value="TreeGrafter"/>
</dbReference>
<evidence type="ECO:0000313" key="2">
    <source>
        <dbReference type="EMBL" id="RKP14819.1"/>
    </source>
</evidence>
<dbReference type="InterPro" id="IPR050517">
    <property type="entry name" value="DDR_Repair_Kinase"/>
</dbReference>
<dbReference type="GO" id="GO:0006281">
    <property type="term" value="P:DNA repair"/>
    <property type="evidence" value="ECO:0007669"/>
    <property type="project" value="TreeGrafter"/>
</dbReference>
<dbReference type="InterPro" id="IPR016024">
    <property type="entry name" value="ARM-type_fold"/>
</dbReference>
<feature type="region of interest" description="Disordered" evidence="1">
    <location>
        <begin position="138"/>
        <end position="157"/>
    </location>
</feature>
<feature type="region of interest" description="Disordered" evidence="1">
    <location>
        <begin position="596"/>
        <end position="615"/>
    </location>
</feature>
<reference evidence="3" key="1">
    <citation type="journal article" date="2018" name="Nat. Microbiol.">
        <title>Leveraging single-cell genomics to expand the fungal tree of life.</title>
        <authorList>
            <person name="Ahrendt S.R."/>
            <person name="Quandt C.A."/>
            <person name="Ciobanu D."/>
            <person name="Clum A."/>
            <person name="Salamov A."/>
            <person name="Andreopoulos B."/>
            <person name="Cheng J.F."/>
            <person name="Woyke T."/>
            <person name="Pelin A."/>
            <person name="Henrissat B."/>
            <person name="Reynolds N.K."/>
            <person name="Benny G.L."/>
            <person name="Smith M.E."/>
            <person name="James T.Y."/>
            <person name="Grigoriev I.V."/>
        </authorList>
    </citation>
    <scope>NUCLEOTIDE SEQUENCE [LARGE SCALE GENOMIC DNA]</scope>
</reference>
<dbReference type="GO" id="GO:0006355">
    <property type="term" value="P:regulation of DNA-templated transcription"/>
    <property type="evidence" value="ECO:0007669"/>
    <property type="project" value="TreeGrafter"/>
</dbReference>
<feature type="region of interest" description="Disordered" evidence="1">
    <location>
        <begin position="172"/>
        <end position="200"/>
    </location>
</feature>
<organism evidence="2 3">
    <name type="scientific">Piptocephalis cylindrospora</name>
    <dbReference type="NCBI Taxonomy" id="1907219"/>
    <lineage>
        <taxon>Eukaryota</taxon>
        <taxon>Fungi</taxon>
        <taxon>Fungi incertae sedis</taxon>
        <taxon>Zoopagomycota</taxon>
        <taxon>Zoopagomycotina</taxon>
        <taxon>Zoopagomycetes</taxon>
        <taxon>Zoopagales</taxon>
        <taxon>Piptocephalidaceae</taxon>
        <taxon>Piptocephalis</taxon>
    </lineage>
</organism>
<protein>
    <submittedName>
        <fullName evidence="2">Uncharacterized protein</fullName>
    </submittedName>
</protein>
<dbReference type="EMBL" id="KZ987787">
    <property type="protein sequence ID" value="RKP14819.1"/>
    <property type="molecule type" value="Genomic_DNA"/>
</dbReference>
<evidence type="ECO:0000256" key="1">
    <source>
        <dbReference type="SAM" id="MobiDB-lite"/>
    </source>
</evidence>